<reference evidence="1 2" key="1">
    <citation type="submission" date="2018-07" db="EMBL/GenBank/DDBJ databases">
        <title>Genomic Encyclopedia of Type Strains, Phase IV (KMG-IV): sequencing the most valuable type-strain genomes for metagenomic binning, comparative biology and taxonomic classification.</title>
        <authorList>
            <person name="Goeker M."/>
        </authorList>
    </citation>
    <scope>NUCLEOTIDE SEQUENCE [LARGE SCALE GENOMIC DNA]</scope>
    <source>
        <strain evidence="1 2">DSM 21634</strain>
    </source>
</reference>
<evidence type="ECO:0000313" key="2">
    <source>
        <dbReference type="Proteomes" id="UP000252884"/>
    </source>
</evidence>
<organism evidence="1 2">
    <name type="scientific">Pseudorhodoferax soli</name>
    <dbReference type="NCBI Taxonomy" id="545864"/>
    <lineage>
        <taxon>Bacteria</taxon>
        <taxon>Pseudomonadati</taxon>
        <taxon>Pseudomonadota</taxon>
        <taxon>Betaproteobacteria</taxon>
        <taxon>Burkholderiales</taxon>
        <taxon>Comamonadaceae</taxon>
    </lineage>
</organism>
<keyword evidence="2" id="KW-1185">Reference proteome</keyword>
<dbReference type="EMBL" id="QPJK01000002">
    <property type="protein sequence ID" value="RCW74260.1"/>
    <property type="molecule type" value="Genomic_DNA"/>
</dbReference>
<dbReference type="Proteomes" id="UP000252884">
    <property type="component" value="Unassembled WGS sequence"/>
</dbReference>
<sequence length="140" mass="15732">MPLTTLGNASGDHSDSAQRAVRQGWLRWLWSRRDGRLEDIRRLMLAQLATVAHAEQRANLAVRIKSAAGPEALWALRGDWMAALADHEGLLLARQRMSDVSFMFSGLLDREEHARTGLEVLRTDIPRGLVRNAAQMRADH</sequence>
<dbReference type="AlphaFoldDB" id="A0A368Y1Q5"/>
<protein>
    <submittedName>
        <fullName evidence="1">Uncharacterized protein</fullName>
    </submittedName>
</protein>
<name>A0A368Y1Q5_9BURK</name>
<evidence type="ECO:0000313" key="1">
    <source>
        <dbReference type="EMBL" id="RCW74260.1"/>
    </source>
</evidence>
<proteinExistence type="predicted"/>
<comment type="caution">
    <text evidence="1">The sequence shown here is derived from an EMBL/GenBank/DDBJ whole genome shotgun (WGS) entry which is preliminary data.</text>
</comment>
<dbReference type="OrthoDB" id="8908736at2"/>
<gene>
    <name evidence="1" type="ORF">DES41_102582</name>
</gene>
<accession>A0A368Y1Q5</accession>